<evidence type="ECO:0000256" key="3">
    <source>
        <dbReference type="SAM" id="MobiDB-lite"/>
    </source>
</evidence>
<feature type="DNA-binding region" description="OmpR/PhoB-type" evidence="2">
    <location>
        <begin position="1"/>
        <end position="39"/>
    </location>
</feature>
<gene>
    <name evidence="5" type="ORF">S1361_18415</name>
</gene>
<dbReference type="InterPro" id="IPR001867">
    <property type="entry name" value="OmpR/PhoB-type_DNA-bd"/>
</dbReference>
<organism evidence="5 6">
    <name type="scientific">Streptomyces cyanogenus</name>
    <dbReference type="NCBI Taxonomy" id="80860"/>
    <lineage>
        <taxon>Bacteria</taxon>
        <taxon>Bacillati</taxon>
        <taxon>Actinomycetota</taxon>
        <taxon>Actinomycetes</taxon>
        <taxon>Kitasatosporales</taxon>
        <taxon>Streptomycetaceae</taxon>
        <taxon>Streptomyces</taxon>
    </lineage>
</organism>
<keyword evidence="1 2" id="KW-0238">DNA-binding</keyword>
<feature type="region of interest" description="Disordered" evidence="3">
    <location>
        <begin position="32"/>
        <end position="60"/>
    </location>
</feature>
<name>A0ABX7TV59_STRCY</name>
<feature type="domain" description="OmpR/PhoB-type" evidence="4">
    <location>
        <begin position="1"/>
        <end position="39"/>
    </location>
</feature>
<evidence type="ECO:0000256" key="2">
    <source>
        <dbReference type="PROSITE-ProRule" id="PRU01091"/>
    </source>
</evidence>
<accession>A0ABX7TV59</accession>
<proteinExistence type="predicted"/>
<dbReference type="InterPro" id="IPR016032">
    <property type="entry name" value="Sig_transdc_resp-reg_C-effctor"/>
</dbReference>
<keyword evidence="6" id="KW-1185">Reference proteome</keyword>
<evidence type="ECO:0000313" key="5">
    <source>
        <dbReference type="EMBL" id="QTD99331.1"/>
    </source>
</evidence>
<dbReference type="Gene3D" id="1.10.10.10">
    <property type="entry name" value="Winged helix-like DNA-binding domain superfamily/Winged helix DNA-binding domain"/>
    <property type="match status" value="1"/>
</dbReference>
<evidence type="ECO:0000313" key="6">
    <source>
        <dbReference type="Proteomes" id="UP000663908"/>
    </source>
</evidence>
<feature type="region of interest" description="Disordered" evidence="3">
    <location>
        <begin position="105"/>
        <end position="130"/>
    </location>
</feature>
<dbReference type="EMBL" id="CP071839">
    <property type="protein sequence ID" value="QTD99331.1"/>
    <property type="molecule type" value="Genomic_DNA"/>
</dbReference>
<evidence type="ECO:0000256" key="1">
    <source>
        <dbReference type="ARBA" id="ARBA00023125"/>
    </source>
</evidence>
<dbReference type="InterPro" id="IPR036388">
    <property type="entry name" value="WH-like_DNA-bd_sf"/>
</dbReference>
<reference evidence="5 6" key="1">
    <citation type="submission" date="2021-03" db="EMBL/GenBank/DDBJ databases">
        <title>Complete genome sequence of Streptomyces cyanogenus S136, producer of anticancer angucycline landomycin A.</title>
        <authorList>
            <person name="Hrab P."/>
            <person name="Ruckert C."/>
            <person name="Busche T."/>
            <person name="Ostash I."/>
            <person name="Kalinowski J."/>
            <person name="Fedorenko V."/>
            <person name="Yushchuk O."/>
            <person name="Ostash B."/>
        </authorList>
    </citation>
    <scope>NUCLEOTIDE SEQUENCE [LARGE SCALE GENOMIC DNA]</scope>
    <source>
        <strain evidence="5 6">S136</strain>
    </source>
</reference>
<dbReference type="PROSITE" id="PS51755">
    <property type="entry name" value="OMPR_PHOB"/>
    <property type="match status" value="1"/>
</dbReference>
<sequence>MGESSVDVHVERLRAKIEPDPGAPRSLVTVRGWATSSSRGPYRPDTTEGGTPCGVPPSRRTARVAGQWPAADWEAESLGVTADSEAVAEGLAPWPLCGLPLPEALPEGVAPGAPLPAEAEGISVGPHLSK</sequence>
<protein>
    <recommendedName>
        <fullName evidence="4">OmpR/PhoB-type domain-containing protein</fullName>
    </recommendedName>
</protein>
<evidence type="ECO:0000259" key="4">
    <source>
        <dbReference type="PROSITE" id="PS51755"/>
    </source>
</evidence>
<dbReference type="Proteomes" id="UP000663908">
    <property type="component" value="Chromosome"/>
</dbReference>
<dbReference type="SUPFAM" id="SSF46894">
    <property type="entry name" value="C-terminal effector domain of the bipartite response regulators"/>
    <property type="match status" value="1"/>
</dbReference>
<feature type="compositionally biased region" description="Low complexity" evidence="3">
    <location>
        <begin position="105"/>
        <end position="121"/>
    </location>
</feature>